<accession>A0ABW5II50</accession>
<evidence type="ECO:0008006" key="3">
    <source>
        <dbReference type="Google" id="ProtNLM"/>
    </source>
</evidence>
<keyword evidence="2" id="KW-1185">Reference proteome</keyword>
<sequence length="138" mass="15621">ALLRGAKFGVSFQTAKLFSIFFFFLFLSPPELLSLGAGCKGKKHFPFRRHLFQLFFLFFPGPAARRKLPSGSGCKGKQSFENRNTNFQFFSFSSQAENHRSKRCAGLYALRFSPSHFPVPAEPGCKSKKGFILRKGER</sequence>
<name>A0ABW5II50_9BACT</name>
<proteinExistence type="predicted"/>
<gene>
    <name evidence="1" type="ORF">ACFSRY_02200</name>
</gene>
<organism evidence="1 2">
    <name type="scientific">Pontibacter locisalis</name>
    <dbReference type="NCBI Taxonomy" id="1719035"/>
    <lineage>
        <taxon>Bacteria</taxon>
        <taxon>Pseudomonadati</taxon>
        <taxon>Bacteroidota</taxon>
        <taxon>Cytophagia</taxon>
        <taxon>Cytophagales</taxon>
        <taxon>Hymenobacteraceae</taxon>
        <taxon>Pontibacter</taxon>
    </lineage>
</organism>
<feature type="non-terminal residue" evidence="1">
    <location>
        <position position="1"/>
    </location>
</feature>
<dbReference type="Proteomes" id="UP001597544">
    <property type="component" value="Unassembled WGS sequence"/>
</dbReference>
<reference evidence="2" key="1">
    <citation type="journal article" date="2019" name="Int. J. Syst. Evol. Microbiol.">
        <title>The Global Catalogue of Microorganisms (GCM) 10K type strain sequencing project: providing services to taxonomists for standard genome sequencing and annotation.</title>
        <authorList>
            <consortium name="The Broad Institute Genomics Platform"/>
            <consortium name="The Broad Institute Genome Sequencing Center for Infectious Disease"/>
            <person name="Wu L."/>
            <person name="Ma J."/>
        </authorList>
    </citation>
    <scope>NUCLEOTIDE SEQUENCE [LARGE SCALE GENOMIC DNA]</scope>
    <source>
        <strain evidence="2">KCTC 42498</strain>
    </source>
</reference>
<evidence type="ECO:0000313" key="1">
    <source>
        <dbReference type="EMBL" id="MFD2512667.1"/>
    </source>
</evidence>
<comment type="caution">
    <text evidence="1">The sequence shown here is derived from an EMBL/GenBank/DDBJ whole genome shotgun (WGS) entry which is preliminary data.</text>
</comment>
<protein>
    <recommendedName>
        <fullName evidence="3">Secreted protein</fullName>
    </recommendedName>
</protein>
<dbReference type="EMBL" id="JBHULU010000003">
    <property type="protein sequence ID" value="MFD2512667.1"/>
    <property type="molecule type" value="Genomic_DNA"/>
</dbReference>
<dbReference type="RefSeq" id="WP_377503006.1">
    <property type="nucleotide sequence ID" value="NZ_JBHULU010000003.1"/>
</dbReference>
<evidence type="ECO:0000313" key="2">
    <source>
        <dbReference type="Proteomes" id="UP001597544"/>
    </source>
</evidence>